<evidence type="ECO:0000256" key="9">
    <source>
        <dbReference type="ARBA" id="ARBA00038203"/>
    </source>
</evidence>
<feature type="chain" id="PRO_5035736716" description="Ig-like domain-containing protein" evidence="12">
    <location>
        <begin position="24"/>
        <end position="359"/>
    </location>
</feature>
<evidence type="ECO:0000256" key="7">
    <source>
        <dbReference type="ARBA" id="ARBA00023180"/>
    </source>
</evidence>
<dbReference type="AlphaFoldDB" id="A0A8T3DSR1"/>
<evidence type="ECO:0000256" key="2">
    <source>
        <dbReference type="ARBA" id="ARBA00022692"/>
    </source>
</evidence>
<dbReference type="EMBL" id="JAERUA010000006">
    <property type="protein sequence ID" value="KAI1898427.1"/>
    <property type="molecule type" value="Genomic_DNA"/>
</dbReference>
<feature type="region of interest" description="Disordered" evidence="10">
    <location>
        <begin position="187"/>
        <end position="236"/>
    </location>
</feature>
<dbReference type="FunFam" id="2.60.40.10:FF:000774">
    <property type="entry name" value="Hepatitis A virus cellular receptor 1"/>
    <property type="match status" value="1"/>
</dbReference>
<keyword evidence="5 11" id="KW-0472">Membrane</keyword>
<reference evidence="14" key="1">
    <citation type="submission" date="2021-01" db="EMBL/GenBank/DDBJ databases">
        <authorList>
            <person name="Zahm M."/>
            <person name="Roques C."/>
            <person name="Cabau C."/>
            <person name="Klopp C."/>
            <person name="Donnadieu C."/>
            <person name="Jouanno E."/>
            <person name="Lampietro C."/>
            <person name="Louis A."/>
            <person name="Herpin A."/>
            <person name="Echchiki A."/>
            <person name="Berthelot C."/>
            <person name="Parey E."/>
            <person name="Roest-Crollius H."/>
            <person name="Braasch I."/>
            <person name="Postlethwait J."/>
            <person name="Bobe J."/>
            <person name="Montfort J."/>
            <person name="Bouchez O."/>
            <person name="Begum T."/>
            <person name="Mejri S."/>
            <person name="Adams A."/>
            <person name="Chen W.-J."/>
            <person name="Guiguen Y."/>
        </authorList>
    </citation>
    <scope>NUCLEOTIDE SEQUENCE</scope>
    <source>
        <tissue evidence="14">Blood</tissue>
    </source>
</reference>
<dbReference type="SUPFAM" id="SSF48726">
    <property type="entry name" value="Immunoglobulin"/>
    <property type="match status" value="1"/>
</dbReference>
<dbReference type="PANTHER" id="PTHR46608:SF3">
    <property type="entry name" value="T-CELL IMMUNOGLOBULIN AND MUCIN DOMAIN-CONTAINING PROTEIN 4"/>
    <property type="match status" value="1"/>
</dbReference>
<dbReference type="GO" id="GO:0043277">
    <property type="term" value="P:apoptotic cell clearance"/>
    <property type="evidence" value="ECO:0007669"/>
    <property type="project" value="TreeGrafter"/>
</dbReference>
<dbReference type="PANTHER" id="PTHR46608">
    <property type="entry name" value="T-CELL IMMUNOGLOBULIN AND MUCIN DOMAIN-CONTAINING PROTEIN 4"/>
    <property type="match status" value="1"/>
</dbReference>
<comment type="similarity">
    <text evidence="9">Belongs to the immunoglobulin superfamily. TIM family.</text>
</comment>
<feature type="compositionally biased region" description="Polar residues" evidence="10">
    <location>
        <begin position="187"/>
        <end position="205"/>
    </location>
</feature>
<dbReference type="InterPro" id="IPR013106">
    <property type="entry name" value="Ig_V-set"/>
</dbReference>
<evidence type="ECO:0000256" key="3">
    <source>
        <dbReference type="ARBA" id="ARBA00022729"/>
    </source>
</evidence>
<dbReference type="PROSITE" id="PS50835">
    <property type="entry name" value="IG_LIKE"/>
    <property type="match status" value="1"/>
</dbReference>
<dbReference type="Proteomes" id="UP000829720">
    <property type="component" value="Unassembled WGS sequence"/>
</dbReference>
<dbReference type="InterPro" id="IPR036179">
    <property type="entry name" value="Ig-like_dom_sf"/>
</dbReference>
<feature type="signal peptide" evidence="12">
    <location>
        <begin position="1"/>
        <end position="23"/>
    </location>
</feature>
<evidence type="ECO:0000313" key="14">
    <source>
        <dbReference type="EMBL" id="KAI1898427.1"/>
    </source>
</evidence>
<evidence type="ECO:0000256" key="4">
    <source>
        <dbReference type="ARBA" id="ARBA00022989"/>
    </source>
</evidence>
<evidence type="ECO:0000256" key="11">
    <source>
        <dbReference type="SAM" id="Phobius"/>
    </source>
</evidence>
<dbReference type="SMART" id="SM00409">
    <property type="entry name" value="IG"/>
    <property type="match status" value="1"/>
</dbReference>
<evidence type="ECO:0000256" key="12">
    <source>
        <dbReference type="SAM" id="SignalP"/>
    </source>
</evidence>
<keyword evidence="8" id="KW-0393">Immunoglobulin domain</keyword>
<evidence type="ECO:0000256" key="8">
    <source>
        <dbReference type="ARBA" id="ARBA00023319"/>
    </source>
</evidence>
<feature type="transmembrane region" description="Helical" evidence="11">
    <location>
        <begin position="256"/>
        <end position="276"/>
    </location>
</feature>
<comment type="caution">
    <text evidence="14">The sequence shown here is derived from an EMBL/GenBank/DDBJ whole genome shotgun (WGS) entry which is preliminary data.</text>
</comment>
<keyword evidence="6" id="KW-1015">Disulfide bond</keyword>
<evidence type="ECO:0000256" key="1">
    <source>
        <dbReference type="ARBA" id="ARBA00004479"/>
    </source>
</evidence>
<evidence type="ECO:0000256" key="6">
    <source>
        <dbReference type="ARBA" id="ARBA00023157"/>
    </source>
</evidence>
<evidence type="ECO:0000259" key="13">
    <source>
        <dbReference type="PROSITE" id="PS50835"/>
    </source>
</evidence>
<dbReference type="InterPro" id="IPR007110">
    <property type="entry name" value="Ig-like_dom"/>
</dbReference>
<keyword evidence="2 11" id="KW-0812">Transmembrane</keyword>
<dbReference type="OrthoDB" id="434099at2759"/>
<sequence>MNKLCGCIVLSWLCIYQLPSSESFKTVYGYVGQSVTLPCRYDAQYHGPLHVCWGRGNIPSHGCSNLIISTDGNKVTDRKSSRYQLLGRLNMGDVSLTIHNTVGTDAGVYGCRVEVPGWFNDEKNEILLILETAPTTQITVTTQQETSNSPTQAHATTTTQVPLTTHKETTDISTPAPTTQIPVITQQETTNSPSQAHATTTQVPLTTHKETTDNTGDRSYSTPTPTPVTQNDKTEETEMVTEKTPIEEAVMHSSPLFWILGLIMLLVTVFVTALVFGHIRRKMKAGNLNISQKTSHCVIPATCEPSLELETRKIAMENTAQMDEGGLCTIRVGHTEWFFPGSSQASCFLIEKEEGESGC</sequence>
<feature type="domain" description="Ig-like" evidence="13">
    <location>
        <begin position="19"/>
        <end position="114"/>
    </location>
</feature>
<keyword evidence="7" id="KW-0325">Glycoprotein</keyword>
<proteinExistence type="inferred from homology"/>
<gene>
    <name evidence="14" type="ORF">AGOR_G00072220</name>
</gene>
<evidence type="ECO:0000313" key="15">
    <source>
        <dbReference type="Proteomes" id="UP000829720"/>
    </source>
</evidence>
<dbReference type="Gene3D" id="2.60.40.10">
    <property type="entry name" value="Immunoglobulins"/>
    <property type="match status" value="1"/>
</dbReference>
<dbReference type="InterPro" id="IPR003599">
    <property type="entry name" value="Ig_sub"/>
</dbReference>
<dbReference type="GO" id="GO:0001786">
    <property type="term" value="F:phosphatidylserine binding"/>
    <property type="evidence" value="ECO:0007669"/>
    <property type="project" value="TreeGrafter"/>
</dbReference>
<feature type="compositionally biased region" description="Basic and acidic residues" evidence="10">
    <location>
        <begin position="207"/>
        <end position="216"/>
    </location>
</feature>
<name>A0A8T3DSR1_9TELE</name>
<feature type="compositionally biased region" description="Polar residues" evidence="10">
    <location>
        <begin position="217"/>
        <end position="231"/>
    </location>
</feature>
<keyword evidence="15" id="KW-1185">Reference proteome</keyword>
<keyword evidence="4 11" id="KW-1133">Transmembrane helix</keyword>
<evidence type="ECO:0000256" key="5">
    <source>
        <dbReference type="ARBA" id="ARBA00023136"/>
    </source>
</evidence>
<accession>A0A8T3DSR1</accession>
<dbReference type="GO" id="GO:0060097">
    <property type="term" value="P:cytoskeletal rearrangement involved in phagocytosis, engulfment"/>
    <property type="evidence" value="ECO:0007669"/>
    <property type="project" value="TreeGrafter"/>
</dbReference>
<organism evidence="14 15">
    <name type="scientific">Albula goreensis</name>
    <dbReference type="NCBI Taxonomy" id="1534307"/>
    <lineage>
        <taxon>Eukaryota</taxon>
        <taxon>Metazoa</taxon>
        <taxon>Chordata</taxon>
        <taxon>Craniata</taxon>
        <taxon>Vertebrata</taxon>
        <taxon>Euteleostomi</taxon>
        <taxon>Actinopterygii</taxon>
        <taxon>Neopterygii</taxon>
        <taxon>Teleostei</taxon>
        <taxon>Albuliformes</taxon>
        <taxon>Albulidae</taxon>
        <taxon>Albula</taxon>
    </lineage>
</organism>
<keyword evidence="3 12" id="KW-0732">Signal</keyword>
<evidence type="ECO:0000256" key="10">
    <source>
        <dbReference type="SAM" id="MobiDB-lite"/>
    </source>
</evidence>
<dbReference type="GO" id="GO:0016020">
    <property type="term" value="C:membrane"/>
    <property type="evidence" value="ECO:0007669"/>
    <property type="project" value="UniProtKB-SubCell"/>
</dbReference>
<dbReference type="InterPro" id="IPR013783">
    <property type="entry name" value="Ig-like_fold"/>
</dbReference>
<protein>
    <recommendedName>
        <fullName evidence="13">Ig-like domain-containing protein</fullName>
    </recommendedName>
</protein>
<dbReference type="Pfam" id="PF07686">
    <property type="entry name" value="V-set"/>
    <property type="match status" value="1"/>
</dbReference>
<comment type="subcellular location">
    <subcellularLocation>
        <location evidence="1">Membrane</location>
        <topology evidence="1">Single-pass type I membrane protein</topology>
    </subcellularLocation>
</comment>